<keyword evidence="3" id="KW-0808">Transferase</keyword>
<dbReference type="AlphaFoldDB" id="A0A2N9LAH7"/>
<proteinExistence type="predicted"/>
<sequence>MQPVSVIATVLNEAEDIGRVVPSLLAQEPSAAEVIVVDGGSTDGTWEWLAGMQARDPRLVAIRDETCSLKFSPGPVSRGRNVAIAAAKSQIIACADAGCTYTPDWLKNLTAPLAAGEAEYALGGSCLEPNAGRSGCTAWDVASAPFFSIKLAPTEPTKSCTARSMAFTKALWERIGGFPEQVLVGEDTLFDLEARRLTAPAFVTNAKALYCPRNTFRSACRQMARYAVSDGQARVRWARLFRNGARCVAEIAVIVCLRWSVIPLLAILALELWFAFHRDWRHIGRYGLRAVLARFVFSLAVPWVVAANHIRGLLSKERLTNKQNA</sequence>
<dbReference type="Proteomes" id="UP000239735">
    <property type="component" value="Unassembled WGS sequence"/>
</dbReference>
<dbReference type="Gene3D" id="3.90.550.10">
    <property type="entry name" value="Spore Coat Polysaccharide Biosynthesis Protein SpsA, Chain A"/>
    <property type="match status" value="1"/>
</dbReference>
<dbReference type="OrthoDB" id="396512at2"/>
<dbReference type="GO" id="GO:0016740">
    <property type="term" value="F:transferase activity"/>
    <property type="evidence" value="ECO:0007669"/>
    <property type="project" value="UniProtKB-KW"/>
</dbReference>
<gene>
    <name evidence="3" type="ORF">SBA5_290095</name>
</gene>
<dbReference type="Pfam" id="PF00535">
    <property type="entry name" value="Glycos_transf_2"/>
    <property type="match status" value="1"/>
</dbReference>
<evidence type="ECO:0000313" key="4">
    <source>
        <dbReference type="Proteomes" id="UP000239735"/>
    </source>
</evidence>
<dbReference type="InterPro" id="IPR001173">
    <property type="entry name" value="Glyco_trans_2-like"/>
</dbReference>
<organism evidence="3 4">
    <name type="scientific">Candidatus Sulfuritelmatomonas gaucii</name>
    <dbReference type="NCBI Taxonomy" id="2043161"/>
    <lineage>
        <taxon>Bacteria</taxon>
        <taxon>Pseudomonadati</taxon>
        <taxon>Acidobacteriota</taxon>
        <taxon>Terriglobia</taxon>
        <taxon>Terriglobales</taxon>
        <taxon>Acidobacteriaceae</taxon>
        <taxon>Candidatus Sulfuritelmatomonas</taxon>
    </lineage>
</organism>
<feature type="transmembrane region" description="Helical" evidence="1">
    <location>
        <begin position="251"/>
        <end position="274"/>
    </location>
</feature>
<feature type="transmembrane region" description="Helical" evidence="1">
    <location>
        <begin position="286"/>
        <end position="305"/>
    </location>
</feature>
<protein>
    <submittedName>
        <fullName evidence="3">Putative glycosyltransferase</fullName>
    </submittedName>
</protein>
<keyword evidence="1" id="KW-0472">Membrane</keyword>
<name>A0A2N9LAH7_9BACT</name>
<reference evidence="4" key="1">
    <citation type="submission" date="2018-02" db="EMBL/GenBank/DDBJ databases">
        <authorList>
            <person name="Hausmann B."/>
        </authorList>
    </citation>
    <scope>NUCLEOTIDE SEQUENCE [LARGE SCALE GENOMIC DNA]</scope>
    <source>
        <strain evidence="4">Peat soil MAG SbA5</strain>
    </source>
</reference>
<dbReference type="InterPro" id="IPR029044">
    <property type="entry name" value="Nucleotide-diphossugar_trans"/>
</dbReference>
<keyword evidence="1" id="KW-0812">Transmembrane</keyword>
<evidence type="ECO:0000259" key="2">
    <source>
        <dbReference type="Pfam" id="PF00535"/>
    </source>
</evidence>
<evidence type="ECO:0000313" key="3">
    <source>
        <dbReference type="EMBL" id="SPE20241.1"/>
    </source>
</evidence>
<feature type="domain" description="Glycosyltransferase 2-like" evidence="2">
    <location>
        <begin position="5"/>
        <end position="123"/>
    </location>
</feature>
<dbReference type="PANTHER" id="PTHR43685:SF3">
    <property type="entry name" value="SLR2126 PROTEIN"/>
    <property type="match status" value="1"/>
</dbReference>
<evidence type="ECO:0000256" key="1">
    <source>
        <dbReference type="SAM" id="Phobius"/>
    </source>
</evidence>
<dbReference type="EMBL" id="OKRB01000085">
    <property type="protein sequence ID" value="SPE20241.1"/>
    <property type="molecule type" value="Genomic_DNA"/>
</dbReference>
<keyword evidence="1" id="KW-1133">Transmembrane helix</keyword>
<accession>A0A2N9LAH7</accession>
<dbReference type="SUPFAM" id="SSF53448">
    <property type="entry name" value="Nucleotide-diphospho-sugar transferases"/>
    <property type="match status" value="1"/>
</dbReference>
<dbReference type="PANTHER" id="PTHR43685">
    <property type="entry name" value="GLYCOSYLTRANSFERASE"/>
    <property type="match status" value="1"/>
</dbReference>
<dbReference type="InterPro" id="IPR050834">
    <property type="entry name" value="Glycosyltransf_2"/>
</dbReference>